<feature type="signal peptide" evidence="2">
    <location>
        <begin position="1"/>
        <end position="24"/>
    </location>
</feature>
<evidence type="ECO:0000313" key="4">
    <source>
        <dbReference type="Proteomes" id="UP001500653"/>
    </source>
</evidence>
<dbReference type="Pfam" id="PF12079">
    <property type="entry name" value="DUF3558"/>
    <property type="match status" value="1"/>
</dbReference>
<organism evidence="3 4">
    <name type="scientific">Prauserella halophila</name>
    <dbReference type="NCBI Taxonomy" id="185641"/>
    <lineage>
        <taxon>Bacteria</taxon>
        <taxon>Bacillati</taxon>
        <taxon>Actinomycetota</taxon>
        <taxon>Actinomycetes</taxon>
        <taxon>Pseudonocardiales</taxon>
        <taxon>Pseudonocardiaceae</taxon>
        <taxon>Prauserella</taxon>
    </lineage>
</organism>
<sequence>MKRLAGAVAAGSVLLVAGCSGGSAGEAEPMPSSVAESPSTVSGSPSSAASGPGQDLPHSGAPAVSNPLPESVLSGDPCDALTLEQVEAALGEGASDGERQDQNATGPGCSWSNRDTGAGFTVGFSTVTREGLSAQYANTKPQMPVFREIDPIGGFPALQFKKGPDDTICTVAVGLADEYSMTVTGSSSYEAEQDGKDPCVAAERTAETVVENLKKKA</sequence>
<dbReference type="PROSITE" id="PS51257">
    <property type="entry name" value="PROKAR_LIPOPROTEIN"/>
    <property type="match status" value="1"/>
</dbReference>
<gene>
    <name evidence="3" type="ORF">GCM10009676_28420</name>
</gene>
<feature type="compositionally biased region" description="Polar residues" evidence="1">
    <location>
        <begin position="102"/>
        <end position="115"/>
    </location>
</feature>
<name>A0ABP4GWN6_9PSEU</name>
<dbReference type="EMBL" id="BAAALN010000007">
    <property type="protein sequence ID" value="GAA1241615.1"/>
    <property type="molecule type" value="Genomic_DNA"/>
</dbReference>
<evidence type="ECO:0000313" key="3">
    <source>
        <dbReference type="EMBL" id="GAA1241615.1"/>
    </source>
</evidence>
<accession>A0ABP4GWN6</accession>
<dbReference type="Proteomes" id="UP001500653">
    <property type="component" value="Unassembled WGS sequence"/>
</dbReference>
<proteinExistence type="predicted"/>
<keyword evidence="2" id="KW-0732">Signal</keyword>
<feature type="region of interest" description="Disordered" evidence="1">
    <location>
        <begin position="19"/>
        <end position="116"/>
    </location>
</feature>
<evidence type="ECO:0000256" key="2">
    <source>
        <dbReference type="SAM" id="SignalP"/>
    </source>
</evidence>
<feature type="chain" id="PRO_5045669919" evidence="2">
    <location>
        <begin position="25"/>
        <end position="217"/>
    </location>
</feature>
<reference evidence="4" key="1">
    <citation type="journal article" date="2019" name="Int. J. Syst. Evol. Microbiol.">
        <title>The Global Catalogue of Microorganisms (GCM) 10K type strain sequencing project: providing services to taxonomists for standard genome sequencing and annotation.</title>
        <authorList>
            <consortium name="The Broad Institute Genomics Platform"/>
            <consortium name="The Broad Institute Genome Sequencing Center for Infectious Disease"/>
            <person name="Wu L."/>
            <person name="Ma J."/>
        </authorList>
    </citation>
    <scope>NUCLEOTIDE SEQUENCE [LARGE SCALE GENOMIC DNA]</scope>
    <source>
        <strain evidence="4">JCM 13023</strain>
    </source>
</reference>
<dbReference type="InterPro" id="IPR024520">
    <property type="entry name" value="DUF3558"/>
</dbReference>
<protein>
    <submittedName>
        <fullName evidence="3">DUF3558 domain-containing protein</fullName>
    </submittedName>
</protein>
<dbReference type="RefSeq" id="WP_253864593.1">
    <property type="nucleotide sequence ID" value="NZ_BAAALN010000007.1"/>
</dbReference>
<comment type="caution">
    <text evidence="3">The sequence shown here is derived from an EMBL/GenBank/DDBJ whole genome shotgun (WGS) entry which is preliminary data.</text>
</comment>
<feature type="compositionally biased region" description="Low complexity" evidence="1">
    <location>
        <begin position="35"/>
        <end position="53"/>
    </location>
</feature>
<keyword evidence="4" id="KW-1185">Reference proteome</keyword>
<evidence type="ECO:0000256" key="1">
    <source>
        <dbReference type="SAM" id="MobiDB-lite"/>
    </source>
</evidence>